<evidence type="ECO:0000256" key="1">
    <source>
        <dbReference type="ARBA" id="ARBA00004141"/>
    </source>
</evidence>
<sequence>MDNEIDWTTVQPERKWQRLRKLPLFATWAVYTSVGSMMLGFDFGVAGTATAFPAFQQKFGIPYPSQPSGYLIPATWQSAWSGASTGGDVFGVFLGGQVADIIGRKPTLGIGTILTAAGIGVQMGSHDWKVFLAGRLINAIGFGMVYLVAPVWIGENVRPEVRGFFLCLINGSIVLGQFILALAAFGAQNIQGTWSYQLLIALQFAFVLVLAVGYPFFPESPYWCLKTGKDDRARKNLTRLHGSSNVALIEAEMVRIREEVRVSEEMKALAAQTGPPLLQCFKGTNIQRTLVACLPAAAQQLIGAAFVLGYITYFMSLLGVTDFFTVSVVLFVVMLVTNISAFFFIEQVGRRAILFWGMVALTLIELIMGIMGFVNNSAALWVILVSIFLWAIAYQLSIGAMGLALATELPTPRLRAPTVSLVGMTQGAVGWVIGFISPYMINPDQGNLGAKVGLVFFGLGVPLCVLIFFFVPETKGLSFDDMDYLFNKRISPRHFKREIGLKRSQRSDEELTGGNDKESGAMVSEVESRS</sequence>
<dbReference type="PRINTS" id="PR00171">
    <property type="entry name" value="SUGRTRNSPORT"/>
</dbReference>
<dbReference type="NCBIfam" id="TIGR00879">
    <property type="entry name" value="SP"/>
    <property type="match status" value="1"/>
</dbReference>
<dbReference type="InterPro" id="IPR050360">
    <property type="entry name" value="MFS_Sugar_Transporters"/>
</dbReference>
<evidence type="ECO:0000256" key="6">
    <source>
        <dbReference type="ARBA" id="ARBA00023136"/>
    </source>
</evidence>
<dbReference type="AlphaFoldDB" id="A0A438MWZ7"/>
<dbReference type="FunFam" id="1.20.1250.20:FF:000078">
    <property type="entry name" value="MFS maltose transporter, putative"/>
    <property type="match status" value="1"/>
</dbReference>
<dbReference type="InterPro" id="IPR003663">
    <property type="entry name" value="Sugar/inositol_transpt"/>
</dbReference>
<evidence type="ECO:0000256" key="3">
    <source>
        <dbReference type="ARBA" id="ARBA00022448"/>
    </source>
</evidence>
<feature type="transmembrane region" description="Helical" evidence="9">
    <location>
        <begin position="194"/>
        <end position="217"/>
    </location>
</feature>
<dbReference type="InterPro" id="IPR005828">
    <property type="entry name" value="MFS_sugar_transport-like"/>
</dbReference>
<evidence type="ECO:0000259" key="10">
    <source>
        <dbReference type="PROSITE" id="PS50850"/>
    </source>
</evidence>
<feature type="transmembrane region" description="Helical" evidence="9">
    <location>
        <begin position="453"/>
        <end position="472"/>
    </location>
</feature>
<dbReference type="InterPro" id="IPR036259">
    <property type="entry name" value="MFS_trans_sf"/>
</dbReference>
<feature type="domain" description="Major facilitator superfamily (MFS) profile" evidence="10">
    <location>
        <begin position="28"/>
        <end position="475"/>
    </location>
</feature>
<dbReference type="EMBL" id="NAJM01000039">
    <property type="protein sequence ID" value="RVX68276.1"/>
    <property type="molecule type" value="Genomic_DNA"/>
</dbReference>
<dbReference type="PANTHER" id="PTHR48022">
    <property type="entry name" value="PLASTIDIC GLUCOSE TRANSPORTER 4"/>
    <property type="match status" value="1"/>
</dbReference>
<name>A0A438MWZ7_EXOME</name>
<feature type="transmembrane region" description="Helical" evidence="9">
    <location>
        <begin position="289"/>
        <end position="311"/>
    </location>
</feature>
<feature type="transmembrane region" description="Helical" evidence="9">
    <location>
        <begin position="22"/>
        <end position="41"/>
    </location>
</feature>
<dbReference type="PROSITE" id="PS00216">
    <property type="entry name" value="SUGAR_TRANSPORT_1"/>
    <property type="match status" value="2"/>
</dbReference>
<organism evidence="11 12">
    <name type="scientific">Exophiala mesophila</name>
    <name type="common">Black yeast-like fungus</name>
    <dbReference type="NCBI Taxonomy" id="212818"/>
    <lineage>
        <taxon>Eukaryota</taxon>
        <taxon>Fungi</taxon>
        <taxon>Dikarya</taxon>
        <taxon>Ascomycota</taxon>
        <taxon>Pezizomycotina</taxon>
        <taxon>Eurotiomycetes</taxon>
        <taxon>Chaetothyriomycetidae</taxon>
        <taxon>Chaetothyriales</taxon>
        <taxon>Herpotrichiellaceae</taxon>
        <taxon>Exophiala</taxon>
    </lineage>
</organism>
<dbReference type="InterPro" id="IPR005829">
    <property type="entry name" value="Sugar_transporter_CS"/>
</dbReference>
<dbReference type="Gene3D" id="1.20.1250.20">
    <property type="entry name" value="MFS general substrate transporter like domains"/>
    <property type="match status" value="1"/>
</dbReference>
<dbReference type="GO" id="GO:0005351">
    <property type="term" value="F:carbohydrate:proton symporter activity"/>
    <property type="evidence" value="ECO:0007669"/>
    <property type="project" value="TreeGrafter"/>
</dbReference>
<keyword evidence="5 9" id="KW-1133">Transmembrane helix</keyword>
<evidence type="ECO:0000256" key="5">
    <source>
        <dbReference type="ARBA" id="ARBA00022989"/>
    </source>
</evidence>
<dbReference type="PANTHER" id="PTHR48022:SF15">
    <property type="entry name" value="ALPHA-GLUCOSIDE TRANSPORTER, PUTATIVE (AFU_ORTHOLOGUE AFUA_5G00500)-RELATED"/>
    <property type="match status" value="1"/>
</dbReference>
<dbReference type="VEuPathDB" id="FungiDB:PV10_07676"/>
<feature type="transmembrane region" description="Helical" evidence="9">
    <location>
        <begin position="323"/>
        <end position="345"/>
    </location>
</feature>
<evidence type="ECO:0000313" key="11">
    <source>
        <dbReference type="EMBL" id="RVX68276.1"/>
    </source>
</evidence>
<keyword evidence="4 9" id="KW-0812">Transmembrane</keyword>
<evidence type="ECO:0000256" key="2">
    <source>
        <dbReference type="ARBA" id="ARBA00010992"/>
    </source>
</evidence>
<dbReference type="OrthoDB" id="6612291at2759"/>
<evidence type="ECO:0000256" key="9">
    <source>
        <dbReference type="SAM" id="Phobius"/>
    </source>
</evidence>
<dbReference type="Proteomes" id="UP000288859">
    <property type="component" value="Unassembled WGS sequence"/>
</dbReference>
<comment type="subcellular location">
    <subcellularLocation>
        <location evidence="1">Membrane</location>
        <topology evidence="1">Multi-pass membrane protein</topology>
    </subcellularLocation>
</comment>
<keyword evidence="3 7" id="KW-0813">Transport</keyword>
<feature type="transmembrane region" description="Helical" evidence="9">
    <location>
        <begin position="352"/>
        <end position="374"/>
    </location>
</feature>
<comment type="caution">
    <text evidence="11">The sequence shown here is derived from an EMBL/GenBank/DDBJ whole genome shotgun (WGS) entry which is preliminary data.</text>
</comment>
<protein>
    <recommendedName>
        <fullName evidence="10">Major facilitator superfamily (MFS) profile domain-containing protein</fullName>
    </recommendedName>
</protein>
<accession>A0A438MWZ7</accession>
<dbReference type="SUPFAM" id="SSF103473">
    <property type="entry name" value="MFS general substrate transporter"/>
    <property type="match status" value="1"/>
</dbReference>
<comment type="similarity">
    <text evidence="2 7">Belongs to the major facilitator superfamily. Sugar transporter (TC 2.A.1.1) family.</text>
</comment>
<dbReference type="InterPro" id="IPR020846">
    <property type="entry name" value="MFS_dom"/>
</dbReference>
<feature type="transmembrane region" description="Helical" evidence="9">
    <location>
        <begin position="418"/>
        <end position="441"/>
    </location>
</feature>
<proteinExistence type="inferred from homology"/>
<feature type="transmembrane region" description="Helical" evidence="9">
    <location>
        <begin position="132"/>
        <end position="153"/>
    </location>
</feature>
<evidence type="ECO:0000313" key="12">
    <source>
        <dbReference type="Proteomes" id="UP000288859"/>
    </source>
</evidence>
<evidence type="ECO:0000256" key="8">
    <source>
        <dbReference type="SAM" id="MobiDB-lite"/>
    </source>
</evidence>
<keyword evidence="6 9" id="KW-0472">Membrane</keyword>
<evidence type="ECO:0000256" key="7">
    <source>
        <dbReference type="RuleBase" id="RU003346"/>
    </source>
</evidence>
<reference evidence="11 12" key="1">
    <citation type="submission" date="2017-03" db="EMBL/GenBank/DDBJ databases">
        <title>Genomes of endolithic fungi from Antarctica.</title>
        <authorList>
            <person name="Coleine C."/>
            <person name="Masonjones S."/>
            <person name="Stajich J.E."/>
        </authorList>
    </citation>
    <scope>NUCLEOTIDE SEQUENCE [LARGE SCALE GENOMIC DNA]</scope>
    <source>
        <strain evidence="11 12">CCFEE 6314</strain>
    </source>
</reference>
<dbReference type="GO" id="GO:0016020">
    <property type="term" value="C:membrane"/>
    <property type="evidence" value="ECO:0007669"/>
    <property type="project" value="UniProtKB-SubCell"/>
</dbReference>
<feature type="transmembrane region" description="Helical" evidence="9">
    <location>
        <begin position="165"/>
        <end position="188"/>
    </location>
</feature>
<evidence type="ECO:0000256" key="4">
    <source>
        <dbReference type="ARBA" id="ARBA00022692"/>
    </source>
</evidence>
<gene>
    <name evidence="11" type="ORF">B0A52_07279</name>
</gene>
<dbReference type="PROSITE" id="PS50850">
    <property type="entry name" value="MFS"/>
    <property type="match status" value="1"/>
</dbReference>
<feature type="region of interest" description="Disordered" evidence="8">
    <location>
        <begin position="502"/>
        <end position="530"/>
    </location>
</feature>
<feature type="transmembrane region" description="Helical" evidence="9">
    <location>
        <begin position="380"/>
        <end position="406"/>
    </location>
</feature>
<dbReference type="Pfam" id="PF00083">
    <property type="entry name" value="Sugar_tr"/>
    <property type="match status" value="1"/>
</dbReference>
<feature type="compositionally biased region" description="Basic and acidic residues" evidence="8">
    <location>
        <begin position="502"/>
        <end position="519"/>
    </location>
</feature>